<gene>
    <name evidence="1" type="ORF">SAMEA3545359_02707</name>
</gene>
<accession>A0A1C6K6U4</accession>
<evidence type="ECO:0000313" key="1">
    <source>
        <dbReference type="EMBL" id="SCJ90064.1"/>
    </source>
</evidence>
<protein>
    <submittedName>
        <fullName evidence="1">Uncharacterized protein</fullName>
    </submittedName>
</protein>
<name>A0A1C6K6U4_9FIRM</name>
<sequence length="55" mass="6040">MTVKKWQGFFFATWFLMLGALLGFLLAPVKKGVVIGSYNDCQKLPADDGAAEELC</sequence>
<dbReference type="AlphaFoldDB" id="A0A1C6K6U4"/>
<reference evidence="1" key="1">
    <citation type="submission" date="2015-09" db="EMBL/GenBank/DDBJ databases">
        <authorList>
            <consortium name="Pathogen Informatics"/>
        </authorList>
    </citation>
    <scope>NUCLEOTIDE SEQUENCE</scope>
    <source>
        <strain evidence="1">2789STDY5834896</strain>
    </source>
</reference>
<proteinExistence type="predicted"/>
<dbReference type="EMBL" id="FMHG01000003">
    <property type="protein sequence ID" value="SCJ90064.1"/>
    <property type="molecule type" value="Genomic_DNA"/>
</dbReference>
<organism evidence="1">
    <name type="scientific">uncultured Anaerotruncus sp</name>
    <dbReference type="NCBI Taxonomy" id="905011"/>
    <lineage>
        <taxon>Bacteria</taxon>
        <taxon>Bacillati</taxon>
        <taxon>Bacillota</taxon>
        <taxon>Clostridia</taxon>
        <taxon>Eubacteriales</taxon>
        <taxon>Oscillospiraceae</taxon>
        <taxon>Anaerotruncus</taxon>
        <taxon>environmental samples</taxon>
    </lineage>
</organism>